<proteinExistence type="predicted"/>
<evidence type="ECO:0000313" key="4">
    <source>
        <dbReference type="Proteomes" id="UP000192610"/>
    </source>
</evidence>
<evidence type="ECO:0000259" key="2">
    <source>
        <dbReference type="Pfam" id="PF06580"/>
    </source>
</evidence>
<keyword evidence="1" id="KW-1133">Transmembrane helix</keyword>
<dbReference type="Gene3D" id="3.30.565.10">
    <property type="entry name" value="Histidine kinase-like ATPase, C-terminal domain"/>
    <property type="match status" value="1"/>
</dbReference>
<organism evidence="3 4">
    <name type="scientific">Niastella yeongjuensis</name>
    <dbReference type="NCBI Taxonomy" id="354355"/>
    <lineage>
        <taxon>Bacteria</taxon>
        <taxon>Pseudomonadati</taxon>
        <taxon>Bacteroidota</taxon>
        <taxon>Chitinophagia</taxon>
        <taxon>Chitinophagales</taxon>
        <taxon>Chitinophagaceae</taxon>
        <taxon>Niastella</taxon>
    </lineage>
</organism>
<keyword evidence="4" id="KW-1185">Reference proteome</keyword>
<dbReference type="PANTHER" id="PTHR34220">
    <property type="entry name" value="SENSOR HISTIDINE KINASE YPDA"/>
    <property type="match status" value="1"/>
</dbReference>
<protein>
    <recommendedName>
        <fullName evidence="2">Signal transduction histidine kinase internal region domain-containing protein</fullName>
    </recommendedName>
</protein>
<keyword evidence="1" id="KW-0812">Transmembrane</keyword>
<feature type="transmembrane region" description="Helical" evidence="1">
    <location>
        <begin position="83"/>
        <end position="105"/>
    </location>
</feature>
<feature type="transmembrane region" description="Helical" evidence="1">
    <location>
        <begin position="44"/>
        <end position="71"/>
    </location>
</feature>
<dbReference type="InterPro" id="IPR050640">
    <property type="entry name" value="Bact_2-comp_sensor_kinase"/>
</dbReference>
<dbReference type="Proteomes" id="UP000192610">
    <property type="component" value="Unassembled WGS sequence"/>
</dbReference>
<evidence type="ECO:0000313" key="3">
    <source>
        <dbReference type="EMBL" id="OQP40915.1"/>
    </source>
</evidence>
<dbReference type="PANTHER" id="PTHR34220:SF7">
    <property type="entry name" value="SENSOR HISTIDINE KINASE YPDA"/>
    <property type="match status" value="1"/>
</dbReference>
<evidence type="ECO:0000256" key="1">
    <source>
        <dbReference type="SAM" id="Phobius"/>
    </source>
</evidence>
<reference evidence="4" key="1">
    <citation type="submission" date="2016-04" db="EMBL/GenBank/DDBJ databases">
        <authorList>
            <person name="Chen L."/>
            <person name="Zhuang W."/>
            <person name="Wang G."/>
        </authorList>
    </citation>
    <scope>NUCLEOTIDE SEQUENCE [LARGE SCALE GENOMIC DNA]</scope>
    <source>
        <strain evidence="4">17621</strain>
    </source>
</reference>
<name>A0A1V9E4S6_9BACT</name>
<dbReference type="GO" id="GO:0016020">
    <property type="term" value="C:membrane"/>
    <property type="evidence" value="ECO:0007669"/>
    <property type="project" value="InterPro"/>
</dbReference>
<feature type="domain" description="Signal transduction histidine kinase internal region" evidence="2">
    <location>
        <begin position="165"/>
        <end position="244"/>
    </location>
</feature>
<accession>A0A1V9E4S6</accession>
<dbReference type="AlphaFoldDB" id="A0A1V9E4S6"/>
<sequence length="371" mass="43459">MTLHDIVWTTKKPQQYFRHIAFWLAQAWFWGCWTDSLLEGFHKAFIYNVFKGDGILVIDAIYTYLVAYYYTPKYFEKNEYRKFCFSVFLLTLLTYVLFIAYQFWITDSFNRSQNEQFLLLWYSSTGFIFAGPPAVCAMFLTIKMFKNYYLKMREREMLVKENANAELQVLKAQVHPHFLFNTLNNIYSFALSKSVETSGLVLKLKNTIKYMVDECNVESVLLEKEIDMLNNYIGLEKVRYGQRLRFNMSVSGNYHNKTIAPLLLVPFVENTFKHSISKMRGNHQIDLSIGIIDNQLEFSIINDRLPDMKMSSPKKGIGLSNVQKRLQLLYPDKHMLVIQSTEKKFEVYLKIELGTIASTIKESPVKIVAYA</sequence>
<dbReference type="STRING" id="354355.SAMN05660816_04047"/>
<dbReference type="RefSeq" id="WP_081203896.1">
    <property type="nucleotide sequence ID" value="NZ_FOCZ01000007.1"/>
</dbReference>
<comment type="caution">
    <text evidence="3">The sequence shown here is derived from an EMBL/GenBank/DDBJ whole genome shotgun (WGS) entry which is preliminary data.</text>
</comment>
<dbReference type="OrthoDB" id="9792992at2"/>
<dbReference type="EMBL" id="LVXG01000067">
    <property type="protein sequence ID" value="OQP40915.1"/>
    <property type="molecule type" value="Genomic_DNA"/>
</dbReference>
<dbReference type="InterPro" id="IPR036890">
    <property type="entry name" value="HATPase_C_sf"/>
</dbReference>
<keyword evidence="1" id="KW-0472">Membrane</keyword>
<feature type="transmembrane region" description="Helical" evidence="1">
    <location>
        <begin position="117"/>
        <end position="142"/>
    </location>
</feature>
<dbReference type="GO" id="GO:0000155">
    <property type="term" value="F:phosphorelay sensor kinase activity"/>
    <property type="evidence" value="ECO:0007669"/>
    <property type="project" value="InterPro"/>
</dbReference>
<gene>
    <name evidence="3" type="ORF">A4H97_15020</name>
</gene>
<dbReference type="Pfam" id="PF06580">
    <property type="entry name" value="His_kinase"/>
    <property type="match status" value="1"/>
</dbReference>
<dbReference type="InterPro" id="IPR010559">
    <property type="entry name" value="Sig_transdc_His_kin_internal"/>
</dbReference>
<feature type="transmembrane region" description="Helical" evidence="1">
    <location>
        <begin position="20"/>
        <end position="38"/>
    </location>
</feature>